<dbReference type="Pfam" id="PF00076">
    <property type="entry name" value="RRM_1"/>
    <property type="match status" value="1"/>
</dbReference>
<organism evidence="4 5">
    <name type="scientific">Mycena metata</name>
    <dbReference type="NCBI Taxonomy" id="1033252"/>
    <lineage>
        <taxon>Eukaryota</taxon>
        <taxon>Fungi</taxon>
        <taxon>Dikarya</taxon>
        <taxon>Basidiomycota</taxon>
        <taxon>Agaricomycotina</taxon>
        <taxon>Agaricomycetes</taxon>
        <taxon>Agaricomycetidae</taxon>
        <taxon>Agaricales</taxon>
        <taxon>Marasmiineae</taxon>
        <taxon>Mycenaceae</taxon>
        <taxon>Mycena</taxon>
    </lineage>
</organism>
<reference evidence="4" key="1">
    <citation type="submission" date="2023-03" db="EMBL/GenBank/DDBJ databases">
        <title>Massive genome expansion in bonnet fungi (Mycena s.s.) driven by repeated elements and novel gene families across ecological guilds.</title>
        <authorList>
            <consortium name="Lawrence Berkeley National Laboratory"/>
            <person name="Harder C.B."/>
            <person name="Miyauchi S."/>
            <person name="Viragh M."/>
            <person name="Kuo A."/>
            <person name="Thoen E."/>
            <person name="Andreopoulos B."/>
            <person name="Lu D."/>
            <person name="Skrede I."/>
            <person name="Drula E."/>
            <person name="Henrissat B."/>
            <person name="Morin E."/>
            <person name="Kohler A."/>
            <person name="Barry K."/>
            <person name="LaButti K."/>
            <person name="Morin E."/>
            <person name="Salamov A."/>
            <person name="Lipzen A."/>
            <person name="Mereny Z."/>
            <person name="Hegedus B."/>
            <person name="Baldrian P."/>
            <person name="Stursova M."/>
            <person name="Weitz H."/>
            <person name="Taylor A."/>
            <person name="Grigoriev I.V."/>
            <person name="Nagy L.G."/>
            <person name="Martin F."/>
            <person name="Kauserud H."/>
        </authorList>
    </citation>
    <scope>NUCLEOTIDE SEQUENCE</scope>
    <source>
        <strain evidence="4">CBHHK182m</strain>
    </source>
</reference>
<dbReference type="Proteomes" id="UP001215598">
    <property type="component" value="Unassembled WGS sequence"/>
</dbReference>
<dbReference type="Gene3D" id="3.30.70.330">
    <property type="match status" value="1"/>
</dbReference>
<evidence type="ECO:0000313" key="4">
    <source>
        <dbReference type="EMBL" id="KAJ7737095.1"/>
    </source>
</evidence>
<dbReference type="GO" id="GO:0003723">
    <property type="term" value="F:RNA binding"/>
    <property type="evidence" value="ECO:0007669"/>
    <property type="project" value="UniProtKB-UniRule"/>
</dbReference>
<feature type="region of interest" description="Disordered" evidence="2">
    <location>
        <begin position="19"/>
        <end position="47"/>
    </location>
</feature>
<feature type="domain" description="RRM" evidence="3">
    <location>
        <begin position="92"/>
        <end position="174"/>
    </location>
</feature>
<accession>A0AAD7MZ30</accession>
<evidence type="ECO:0000259" key="3">
    <source>
        <dbReference type="PROSITE" id="PS50102"/>
    </source>
</evidence>
<evidence type="ECO:0000313" key="5">
    <source>
        <dbReference type="Proteomes" id="UP001215598"/>
    </source>
</evidence>
<keyword evidence="1" id="KW-0694">RNA-binding</keyword>
<dbReference type="InterPro" id="IPR035979">
    <property type="entry name" value="RBD_domain_sf"/>
</dbReference>
<evidence type="ECO:0000256" key="1">
    <source>
        <dbReference type="PROSITE-ProRule" id="PRU00176"/>
    </source>
</evidence>
<name>A0AAD7MZ30_9AGAR</name>
<keyword evidence="5" id="KW-1185">Reference proteome</keyword>
<evidence type="ECO:0000256" key="2">
    <source>
        <dbReference type="SAM" id="MobiDB-lite"/>
    </source>
</evidence>
<protein>
    <recommendedName>
        <fullName evidence="3">RRM domain-containing protein</fullName>
    </recommendedName>
</protein>
<sequence length="268" mass="28525">MGRVQTSKKVLMQKAVLRVQPKRTAKQAGPSAPGAQNAPAAPGFPSTDFEFRKLAQRKGTHDERLAAAGAAQHKNNKIKSLGSQPSLGPQPLWVHVGNLDPISTEPALVAHFSMCGNVSYVSIRYSSSGKPGSPEDGYMYAIVKFDTFASVQRAAAANGSALPGSQYRMVVSTELLTLPEVQKLPEFRQVRKKNPVILQGIAQTKYVQVAVPHGQVLSASGPVNSTAEIVPTKVWTAPAVAPVPVARRVRCPAKRLTVAGVSFTLTLA</sequence>
<dbReference type="InterPro" id="IPR000504">
    <property type="entry name" value="RRM_dom"/>
</dbReference>
<dbReference type="SUPFAM" id="SSF54928">
    <property type="entry name" value="RNA-binding domain, RBD"/>
    <property type="match status" value="1"/>
</dbReference>
<dbReference type="EMBL" id="JARKIB010000118">
    <property type="protein sequence ID" value="KAJ7737095.1"/>
    <property type="molecule type" value="Genomic_DNA"/>
</dbReference>
<feature type="compositionally biased region" description="Low complexity" evidence="2">
    <location>
        <begin position="28"/>
        <end position="45"/>
    </location>
</feature>
<dbReference type="InterPro" id="IPR012677">
    <property type="entry name" value="Nucleotide-bd_a/b_plait_sf"/>
</dbReference>
<proteinExistence type="predicted"/>
<comment type="caution">
    <text evidence="4">The sequence shown here is derived from an EMBL/GenBank/DDBJ whole genome shotgun (WGS) entry which is preliminary data.</text>
</comment>
<dbReference type="PROSITE" id="PS50102">
    <property type="entry name" value="RRM"/>
    <property type="match status" value="1"/>
</dbReference>
<gene>
    <name evidence="4" type="ORF">B0H16DRAFT_1730507</name>
</gene>
<dbReference type="AlphaFoldDB" id="A0AAD7MZ30"/>